<gene>
    <name evidence="4" type="ORF">SYV04_01555</name>
</gene>
<accession>A0ABU5GVC9</accession>
<dbReference type="PANTHER" id="PTHR31438">
    <property type="entry name" value="LYSINE N-ACYLTRANSFERASE C17G9.06C-RELATED"/>
    <property type="match status" value="1"/>
</dbReference>
<dbReference type="InterPro" id="IPR019432">
    <property type="entry name" value="Acyltransferase_MbtK/IucB-like"/>
</dbReference>
<evidence type="ECO:0000313" key="5">
    <source>
        <dbReference type="Proteomes" id="UP001291309"/>
    </source>
</evidence>
<dbReference type="GO" id="GO:0016746">
    <property type="term" value="F:acyltransferase activity"/>
    <property type="evidence" value="ECO:0007669"/>
    <property type="project" value="UniProtKB-KW"/>
</dbReference>
<feature type="domain" description="N-acetyltransferase" evidence="3">
    <location>
        <begin position="5"/>
        <end position="178"/>
    </location>
</feature>
<name>A0ABU5GVC9_9BACT</name>
<evidence type="ECO:0000313" key="4">
    <source>
        <dbReference type="EMBL" id="MDY7225041.1"/>
    </source>
</evidence>
<dbReference type="RefSeq" id="WP_321543762.1">
    <property type="nucleotide sequence ID" value="NZ_JAXIVS010000001.1"/>
</dbReference>
<reference evidence="4 5" key="1">
    <citation type="submission" date="2023-12" db="EMBL/GenBank/DDBJ databases">
        <title>the genome sequence of Hyalangium sp. s54d21.</title>
        <authorList>
            <person name="Zhang X."/>
        </authorList>
    </citation>
    <scope>NUCLEOTIDE SEQUENCE [LARGE SCALE GENOMIC DNA]</scope>
    <source>
        <strain evidence="5">s54d21</strain>
    </source>
</reference>
<keyword evidence="2" id="KW-0046">Antibiotic resistance</keyword>
<keyword evidence="4" id="KW-0012">Acyltransferase</keyword>
<evidence type="ECO:0000256" key="1">
    <source>
        <dbReference type="ARBA" id="ARBA00004924"/>
    </source>
</evidence>
<dbReference type="InterPro" id="IPR000182">
    <property type="entry name" value="GNAT_dom"/>
</dbReference>
<dbReference type="PROSITE" id="PS51186">
    <property type="entry name" value="GNAT"/>
    <property type="match status" value="1"/>
</dbReference>
<dbReference type="CDD" id="cd04301">
    <property type="entry name" value="NAT_SF"/>
    <property type="match status" value="1"/>
</dbReference>
<dbReference type="EC" id="2.3.1.-" evidence="4"/>
<dbReference type="Gene3D" id="3.40.630.30">
    <property type="match status" value="1"/>
</dbReference>
<dbReference type="EMBL" id="JAXIVS010000001">
    <property type="protein sequence ID" value="MDY7225041.1"/>
    <property type="molecule type" value="Genomic_DNA"/>
</dbReference>
<dbReference type="Pfam" id="PF13523">
    <property type="entry name" value="Acetyltransf_8"/>
    <property type="match status" value="1"/>
</dbReference>
<keyword evidence="4" id="KW-0808">Transferase</keyword>
<dbReference type="InterPro" id="IPR016181">
    <property type="entry name" value="Acyl_CoA_acyltransferase"/>
</dbReference>
<keyword evidence="5" id="KW-1185">Reference proteome</keyword>
<evidence type="ECO:0000256" key="2">
    <source>
        <dbReference type="ARBA" id="ARBA00023251"/>
    </source>
</evidence>
<comment type="pathway">
    <text evidence="1">Siderophore biosynthesis.</text>
</comment>
<dbReference type="SUPFAM" id="SSF55729">
    <property type="entry name" value="Acyl-CoA N-acyltransferases (Nat)"/>
    <property type="match status" value="1"/>
</dbReference>
<dbReference type="SMART" id="SM01006">
    <property type="entry name" value="AlcB"/>
    <property type="match status" value="1"/>
</dbReference>
<protein>
    <submittedName>
        <fullName evidence="4">GNAT family N-acetyltransferase</fullName>
        <ecNumber evidence="4">2.3.1.-</ecNumber>
    </submittedName>
</protein>
<evidence type="ECO:0000259" key="3">
    <source>
        <dbReference type="PROSITE" id="PS51186"/>
    </source>
</evidence>
<dbReference type="PANTHER" id="PTHR31438:SF1">
    <property type="entry name" value="LYSINE N-ACYLTRANSFERASE C17G9.06C-RELATED"/>
    <property type="match status" value="1"/>
</dbReference>
<sequence length="181" mass="20529">MAAPITFRALSEADLPLLHDWLSRPHVAEWWEPTPTFEEVREDYLPRLAPQDVRPLDARAGVVQYLAYEGDVPFAFVQAYRVMAHQHEGWWQDETDPCALGIDQFIGLPDRLGQGLGTRLLRAFLQFLFEDPRVTTVQTDPSPDNARAIACYRKVGFRDVGLVTTPDGPELLLRATRDSRA</sequence>
<proteinExistence type="predicted"/>
<comment type="caution">
    <text evidence="4">The sequence shown here is derived from an EMBL/GenBank/DDBJ whole genome shotgun (WGS) entry which is preliminary data.</text>
</comment>
<dbReference type="Proteomes" id="UP001291309">
    <property type="component" value="Unassembled WGS sequence"/>
</dbReference>
<organism evidence="4 5">
    <name type="scientific">Hyalangium rubrum</name>
    <dbReference type="NCBI Taxonomy" id="3103134"/>
    <lineage>
        <taxon>Bacteria</taxon>
        <taxon>Pseudomonadati</taxon>
        <taxon>Myxococcota</taxon>
        <taxon>Myxococcia</taxon>
        <taxon>Myxococcales</taxon>
        <taxon>Cystobacterineae</taxon>
        <taxon>Archangiaceae</taxon>
        <taxon>Hyalangium</taxon>
    </lineage>
</organism>